<dbReference type="InterPro" id="IPR022398">
    <property type="entry name" value="Peptidase_S8_His-AS"/>
</dbReference>
<feature type="transmembrane region" description="Helical" evidence="8">
    <location>
        <begin position="411"/>
        <end position="436"/>
    </location>
</feature>
<keyword evidence="11" id="KW-1185">Reference proteome</keyword>
<dbReference type="PANTHER" id="PTHR43806:SF11">
    <property type="entry name" value="CEREVISIN-RELATED"/>
    <property type="match status" value="1"/>
</dbReference>
<dbReference type="PROSITE" id="PS00138">
    <property type="entry name" value="SUBTILASE_SER"/>
    <property type="match status" value="1"/>
</dbReference>
<evidence type="ECO:0000256" key="3">
    <source>
        <dbReference type="ARBA" id="ARBA00022801"/>
    </source>
</evidence>
<feature type="compositionally biased region" description="Low complexity" evidence="7">
    <location>
        <begin position="81"/>
        <end position="90"/>
    </location>
</feature>
<dbReference type="PANTHER" id="PTHR43806">
    <property type="entry name" value="PEPTIDASE S8"/>
    <property type="match status" value="1"/>
</dbReference>
<dbReference type="InterPro" id="IPR023828">
    <property type="entry name" value="Peptidase_S8_Ser-AS"/>
</dbReference>
<keyword evidence="4 5" id="KW-0720">Serine protease</keyword>
<sequence length="456" mass="47125">MGRLKPAAVAVAGGLGLATVVTVPIALTARPSGAAGMPVMRAAQTTKKTSARPTRHTTTPKPPSHTPTPKTTPTPTPTPAPTVTKTVAPPQRCDVANGYPASGMTAAPYPQLMLDFTDVWPLTRGEGVKVAIVDSGVDTSHPQLPSIDTYDVTNTDKRDCNGHGTMVAGIIAAQDQRSSHVPFLGVAPKVQLISVKAATQDTDNPPRPVAEGIRRAADLGADVINVSITLANYSFLKSAVEYAQHKGALVVAAAGNIDTTKKTTEQELYPASYDGVISVGAVGSDGKVADFTDTKSRVSVVAPGVDVNSTWPHDSYASRPGTSFAAPYVTATAALIKAYHPSLTAAQIKHRIEVTADGRTSVGSGAGILNPLRAVTAVLPEENGQAGTATVKPKPVAIVTAEHKDTFSRTVALSFVGGALGIAGAVVAGGIIIPAGRRRNWRPGRRTPSSEREETG</sequence>
<comment type="similarity">
    <text evidence="1 5 6">Belongs to the peptidase S8 family.</text>
</comment>
<evidence type="ECO:0000256" key="8">
    <source>
        <dbReference type="SAM" id="Phobius"/>
    </source>
</evidence>
<dbReference type="PRINTS" id="PR00723">
    <property type="entry name" value="SUBTILISIN"/>
</dbReference>
<dbReference type="InterPro" id="IPR050131">
    <property type="entry name" value="Peptidase_S8_subtilisin-like"/>
</dbReference>
<gene>
    <name evidence="10" type="ORF">GCM10023195_38620</name>
</gene>
<feature type="region of interest" description="Disordered" evidence="7">
    <location>
        <begin position="35"/>
        <end position="91"/>
    </location>
</feature>
<keyword evidence="2 5" id="KW-0645">Protease</keyword>
<protein>
    <recommendedName>
        <fullName evidence="9">Peptidase S8/S53 domain-containing protein</fullName>
    </recommendedName>
</protein>
<comment type="caution">
    <text evidence="10">The sequence shown here is derived from an EMBL/GenBank/DDBJ whole genome shotgun (WGS) entry which is preliminary data.</text>
</comment>
<feature type="domain" description="Peptidase S8/S53" evidence="9">
    <location>
        <begin position="125"/>
        <end position="357"/>
    </location>
</feature>
<evidence type="ECO:0000256" key="5">
    <source>
        <dbReference type="PROSITE-ProRule" id="PRU01240"/>
    </source>
</evidence>
<feature type="active site" description="Charge relay system" evidence="5">
    <location>
        <position position="134"/>
    </location>
</feature>
<keyword evidence="8" id="KW-1133">Transmembrane helix</keyword>
<dbReference type="InterPro" id="IPR000209">
    <property type="entry name" value="Peptidase_S8/S53_dom"/>
</dbReference>
<evidence type="ECO:0000313" key="11">
    <source>
        <dbReference type="Proteomes" id="UP001500212"/>
    </source>
</evidence>
<keyword evidence="3 5" id="KW-0378">Hydrolase</keyword>
<evidence type="ECO:0000256" key="7">
    <source>
        <dbReference type="SAM" id="MobiDB-lite"/>
    </source>
</evidence>
<dbReference type="Proteomes" id="UP001500212">
    <property type="component" value="Unassembled WGS sequence"/>
</dbReference>
<dbReference type="Gene3D" id="3.40.50.200">
    <property type="entry name" value="Peptidase S8/S53 domain"/>
    <property type="match status" value="1"/>
</dbReference>
<dbReference type="InterPro" id="IPR023827">
    <property type="entry name" value="Peptidase_S8_Asp-AS"/>
</dbReference>
<dbReference type="InterPro" id="IPR015500">
    <property type="entry name" value="Peptidase_S8_subtilisin-rel"/>
</dbReference>
<feature type="active site" description="Charge relay system" evidence="5">
    <location>
        <position position="323"/>
    </location>
</feature>
<keyword evidence="8" id="KW-0472">Membrane</keyword>
<dbReference type="PROSITE" id="PS00137">
    <property type="entry name" value="SUBTILASE_HIS"/>
    <property type="match status" value="1"/>
</dbReference>
<evidence type="ECO:0000256" key="6">
    <source>
        <dbReference type="RuleBase" id="RU003355"/>
    </source>
</evidence>
<dbReference type="SUPFAM" id="SSF52743">
    <property type="entry name" value="Subtilisin-like"/>
    <property type="match status" value="1"/>
</dbReference>
<dbReference type="EMBL" id="BAABHJ010000008">
    <property type="protein sequence ID" value="GAA4609547.1"/>
    <property type="molecule type" value="Genomic_DNA"/>
</dbReference>
<feature type="active site" description="Charge relay system" evidence="5">
    <location>
        <position position="163"/>
    </location>
</feature>
<evidence type="ECO:0000313" key="10">
    <source>
        <dbReference type="EMBL" id="GAA4609547.1"/>
    </source>
</evidence>
<evidence type="ECO:0000256" key="1">
    <source>
        <dbReference type="ARBA" id="ARBA00011073"/>
    </source>
</evidence>
<dbReference type="InterPro" id="IPR036852">
    <property type="entry name" value="Peptidase_S8/S53_dom_sf"/>
</dbReference>
<keyword evidence="8" id="KW-0812">Transmembrane</keyword>
<dbReference type="PROSITE" id="PS00136">
    <property type="entry name" value="SUBTILASE_ASP"/>
    <property type="match status" value="1"/>
</dbReference>
<name>A0ABP8TPB1_9ACTN</name>
<evidence type="ECO:0000256" key="2">
    <source>
        <dbReference type="ARBA" id="ARBA00022670"/>
    </source>
</evidence>
<dbReference type="PROSITE" id="PS51892">
    <property type="entry name" value="SUBTILASE"/>
    <property type="match status" value="1"/>
</dbReference>
<accession>A0ABP8TPB1</accession>
<feature type="compositionally biased region" description="Pro residues" evidence="7">
    <location>
        <begin position="60"/>
        <end position="80"/>
    </location>
</feature>
<reference evidence="11" key="1">
    <citation type="journal article" date="2019" name="Int. J. Syst. Evol. Microbiol.">
        <title>The Global Catalogue of Microorganisms (GCM) 10K type strain sequencing project: providing services to taxonomists for standard genome sequencing and annotation.</title>
        <authorList>
            <consortium name="The Broad Institute Genomics Platform"/>
            <consortium name="The Broad Institute Genome Sequencing Center for Infectious Disease"/>
            <person name="Wu L."/>
            <person name="Ma J."/>
        </authorList>
    </citation>
    <scope>NUCLEOTIDE SEQUENCE [LARGE SCALE GENOMIC DNA]</scope>
    <source>
        <strain evidence="11">JCM 17938</strain>
    </source>
</reference>
<evidence type="ECO:0000256" key="4">
    <source>
        <dbReference type="ARBA" id="ARBA00022825"/>
    </source>
</evidence>
<organism evidence="10 11">
    <name type="scientific">Actinoallomurus liliacearum</name>
    <dbReference type="NCBI Taxonomy" id="1080073"/>
    <lineage>
        <taxon>Bacteria</taxon>
        <taxon>Bacillati</taxon>
        <taxon>Actinomycetota</taxon>
        <taxon>Actinomycetes</taxon>
        <taxon>Streptosporangiales</taxon>
        <taxon>Thermomonosporaceae</taxon>
        <taxon>Actinoallomurus</taxon>
    </lineage>
</organism>
<proteinExistence type="inferred from homology"/>
<dbReference type="Pfam" id="PF00082">
    <property type="entry name" value="Peptidase_S8"/>
    <property type="match status" value="1"/>
</dbReference>
<dbReference type="RefSeq" id="WP_345355678.1">
    <property type="nucleotide sequence ID" value="NZ_BAABHJ010000008.1"/>
</dbReference>
<evidence type="ECO:0000259" key="9">
    <source>
        <dbReference type="Pfam" id="PF00082"/>
    </source>
</evidence>